<evidence type="ECO:0000313" key="1">
    <source>
        <dbReference type="EMBL" id="KAK0612300.1"/>
    </source>
</evidence>
<sequence>MRKPDSLLAISGCLSPLNVLGWVFAASRFKVGLALGGRVMTLHSLRPAPALWGLSR</sequence>
<proteinExistence type="predicted"/>
<organism evidence="1 2">
    <name type="scientific">Bombardia bombarda</name>
    <dbReference type="NCBI Taxonomy" id="252184"/>
    <lineage>
        <taxon>Eukaryota</taxon>
        <taxon>Fungi</taxon>
        <taxon>Dikarya</taxon>
        <taxon>Ascomycota</taxon>
        <taxon>Pezizomycotina</taxon>
        <taxon>Sordariomycetes</taxon>
        <taxon>Sordariomycetidae</taxon>
        <taxon>Sordariales</taxon>
        <taxon>Lasiosphaeriaceae</taxon>
        <taxon>Bombardia</taxon>
    </lineage>
</organism>
<keyword evidence="2" id="KW-1185">Reference proteome</keyword>
<gene>
    <name evidence="1" type="ORF">B0T17DRAFT_543182</name>
</gene>
<comment type="caution">
    <text evidence="1">The sequence shown here is derived from an EMBL/GenBank/DDBJ whole genome shotgun (WGS) entry which is preliminary data.</text>
</comment>
<dbReference type="AlphaFoldDB" id="A0AA39U6Y8"/>
<dbReference type="EMBL" id="JAULSR010000009">
    <property type="protein sequence ID" value="KAK0612300.1"/>
    <property type="molecule type" value="Genomic_DNA"/>
</dbReference>
<evidence type="ECO:0000313" key="2">
    <source>
        <dbReference type="Proteomes" id="UP001174934"/>
    </source>
</evidence>
<name>A0AA39U6Y8_9PEZI</name>
<dbReference type="Proteomes" id="UP001174934">
    <property type="component" value="Unassembled WGS sequence"/>
</dbReference>
<accession>A0AA39U6Y8</accession>
<reference evidence="1" key="1">
    <citation type="submission" date="2023-06" db="EMBL/GenBank/DDBJ databases">
        <title>Genome-scale phylogeny and comparative genomics of the fungal order Sordariales.</title>
        <authorList>
            <consortium name="Lawrence Berkeley National Laboratory"/>
            <person name="Hensen N."/>
            <person name="Bonometti L."/>
            <person name="Westerberg I."/>
            <person name="Brannstrom I.O."/>
            <person name="Guillou S."/>
            <person name="Cros-Aarteil S."/>
            <person name="Calhoun S."/>
            <person name="Haridas S."/>
            <person name="Kuo A."/>
            <person name="Mondo S."/>
            <person name="Pangilinan J."/>
            <person name="Riley R."/>
            <person name="LaButti K."/>
            <person name="Andreopoulos B."/>
            <person name="Lipzen A."/>
            <person name="Chen C."/>
            <person name="Yanf M."/>
            <person name="Daum C."/>
            <person name="Ng V."/>
            <person name="Clum A."/>
            <person name="Steindorff A."/>
            <person name="Ohm R."/>
            <person name="Martin F."/>
            <person name="Silar P."/>
            <person name="Natvig D."/>
            <person name="Lalanne C."/>
            <person name="Gautier V."/>
            <person name="Ament-velasquez S.L."/>
            <person name="Kruys A."/>
            <person name="Hutchinson M.I."/>
            <person name="Powell A.J."/>
            <person name="Barry K."/>
            <person name="Miller A.N."/>
            <person name="Grigoriev I.V."/>
            <person name="Debuchy R."/>
            <person name="Gladieux P."/>
            <person name="Thoren M.H."/>
            <person name="Johannesson H."/>
        </authorList>
    </citation>
    <scope>NUCLEOTIDE SEQUENCE</scope>
    <source>
        <strain evidence="1">SMH3391-2</strain>
    </source>
</reference>
<protein>
    <submittedName>
        <fullName evidence="1">Uncharacterized protein</fullName>
    </submittedName>
</protein>